<comment type="caution">
    <text evidence="2">The sequence shown here is derived from an EMBL/GenBank/DDBJ whole genome shotgun (WGS) entry which is preliminary data.</text>
</comment>
<dbReference type="RefSeq" id="WP_154283304.1">
    <property type="nucleotide sequence ID" value="NZ_JBHUJQ010000001.1"/>
</dbReference>
<dbReference type="AlphaFoldDB" id="A0A7K0G6U5"/>
<reference evidence="2 3" key="1">
    <citation type="submission" date="2019-11" db="EMBL/GenBank/DDBJ databases">
        <title>Pedobacter petrophilus genome.</title>
        <authorList>
            <person name="Feldbauer M.J."/>
            <person name="Newman J.D."/>
        </authorList>
    </citation>
    <scope>NUCLEOTIDE SEQUENCE [LARGE SCALE GENOMIC DNA]</scope>
    <source>
        <strain evidence="2 3">LMG 29686</strain>
    </source>
</reference>
<organism evidence="2 3">
    <name type="scientific">Pedobacter petrophilus</name>
    <dbReference type="NCBI Taxonomy" id="1908241"/>
    <lineage>
        <taxon>Bacteria</taxon>
        <taxon>Pseudomonadati</taxon>
        <taxon>Bacteroidota</taxon>
        <taxon>Sphingobacteriia</taxon>
        <taxon>Sphingobacteriales</taxon>
        <taxon>Sphingobacteriaceae</taxon>
        <taxon>Pedobacter</taxon>
    </lineage>
</organism>
<evidence type="ECO:0000313" key="3">
    <source>
        <dbReference type="Proteomes" id="UP000487757"/>
    </source>
</evidence>
<dbReference type="EMBL" id="WKKH01000090">
    <property type="protein sequence ID" value="MRX78909.1"/>
    <property type="molecule type" value="Genomic_DNA"/>
</dbReference>
<feature type="domain" description="VOC" evidence="1">
    <location>
        <begin position="4"/>
        <end position="148"/>
    </location>
</feature>
<dbReference type="SUPFAM" id="SSF54593">
    <property type="entry name" value="Glyoxalase/Bleomycin resistance protein/Dihydroxybiphenyl dioxygenase"/>
    <property type="match status" value="1"/>
</dbReference>
<dbReference type="OrthoDB" id="9795618at2"/>
<dbReference type="Gene3D" id="3.10.180.10">
    <property type="entry name" value="2,3-Dihydroxybiphenyl 1,2-Dioxygenase, domain 1"/>
    <property type="match status" value="1"/>
</dbReference>
<sequence length="149" mass="16789">MKIKYGHTNIITKDWKKLADFYQTVFDCVPIPPQRDQKGSWLDKGTGVKNAHIQGMHLLLPGYGENGPTLEIYQYSETLNSEKSIPNKQGFGHIAFQLDDINEVLELALKNGASKIGVLSEHYVENVGLLKFIYIADPDGNIIELQNWS</sequence>
<evidence type="ECO:0000259" key="1">
    <source>
        <dbReference type="PROSITE" id="PS51819"/>
    </source>
</evidence>
<accession>A0A7K0G6U5</accession>
<protein>
    <submittedName>
        <fullName evidence="2">VOC family protein</fullName>
    </submittedName>
</protein>
<name>A0A7K0G6U5_9SPHI</name>
<evidence type="ECO:0000313" key="2">
    <source>
        <dbReference type="EMBL" id="MRX78909.1"/>
    </source>
</evidence>
<dbReference type="InterPro" id="IPR037523">
    <property type="entry name" value="VOC_core"/>
</dbReference>
<dbReference type="PROSITE" id="PS51819">
    <property type="entry name" value="VOC"/>
    <property type="match status" value="1"/>
</dbReference>
<dbReference type="InterPro" id="IPR029068">
    <property type="entry name" value="Glyas_Bleomycin-R_OHBP_Dase"/>
</dbReference>
<keyword evidence="3" id="KW-1185">Reference proteome</keyword>
<proteinExistence type="predicted"/>
<gene>
    <name evidence="2" type="ORF">GJU39_22850</name>
</gene>
<dbReference type="InterPro" id="IPR004360">
    <property type="entry name" value="Glyas_Fos-R_dOase_dom"/>
</dbReference>
<dbReference type="Pfam" id="PF00903">
    <property type="entry name" value="Glyoxalase"/>
    <property type="match status" value="1"/>
</dbReference>
<dbReference type="CDD" id="cd06587">
    <property type="entry name" value="VOC"/>
    <property type="match status" value="1"/>
</dbReference>
<dbReference type="Proteomes" id="UP000487757">
    <property type="component" value="Unassembled WGS sequence"/>
</dbReference>